<accession>X1JUM1</accession>
<feature type="non-terminal residue" evidence="1">
    <location>
        <position position="1"/>
    </location>
</feature>
<dbReference type="EMBL" id="BARU01049983">
    <property type="protein sequence ID" value="GAH97797.1"/>
    <property type="molecule type" value="Genomic_DNA"/>
</dbReference>
<dbReference type="AlphaFoldDB" id="X1JUM1"/>
<proteinExistence type="predicted"/>
<protein>
    <submittedName>
        <fullName evidence="1">Uncharacterized protein</fullName>
    </submittedName>
</protein>
<feature type="non-terminal residue" evidence="1">
    <location>
        <position position="30"/>
    </location>
</feature>
<comment type="caution">
    <text evidence="1">The sequence shown here is derived from an EMBL/GenBank/DDBJ whole genome shotgun (WGS) entry which is preliminary data.</text>
</comment>
<gene>
    <name evidence="1" type="ORF">S03H2_73156</name>
</gene>
<sequence>TKPPLTAGMGTSGVQYEDIMVEVTKPNQDV</sequence>
<organism evidence="1">
    <name type="scientific">marine sediment metagenome</name>
    <dbReference type="NCBI Taxonomy" id="412755"/>
    <lineage>
        <taxon>unclassified sequences</taxon>
        <taxon>metagenomes</taxon>
        <taxon>ecological metagenomes</taxon>
    </lineage>
</organism>
<evidence type="ECO:0000313" key="1">
    <source>
        <dbReference type="EMBL" id="GAH97797.1"/>
    </source>
</evidence>
<name>X1JUM1_9ZZZZ</name>
<reference evidence="1" key="1">
    <citation type="journal article" date="2014" name="Front. Microbiol.">
        <title>High frequency of phylogenetically diverse reductive dehalogenase-homologous genes in deep subseafloor sedimentary metagenomes.</title>
        <authorList>
            <person name="Kawai M."/>
            <person name="Futagami T."/>
            <person name="Toyoda A."/>
            <person name="Takaki Y."/>
            <person name="Nishi S."/>
            <person name="Hori S."/>
            <person name="Arai W."/>
            <person name="Tsubouchi T."/>
            <person name="Morono Y."/>
            <person name="Uchiyama I."/>
            <person name="Ito T."/>
            <person name="Fujiyama A."/>
            <person name="Inagaki F."/>
            <person name="Takami H."/>
        </authorList>
    </citation>
    <scope>NUCLEOTIDE SEQUENCE</scope>
    <source>
        <strain evidence="1">Expedition CK06-06</strain>
    </source>
</reference>